<accession>A0A1N6J0K3</accession>
<dbReference type="SUPFAM" id="SSF50985">
    <property type="entry name" value="RCC1/BLIP-II"/>
    <property type="match status" value="1"/>
</dbReference>
<evidence type="ECO:0000313" key="1">
    <source>
        <dbReference type="EMBL" id="SIO37646.1"/>
    </source>
</evidence>
<dbReference type="InterPro" id="IPR009091">
    <property type="entry name" value="RCC1/BLIP-II"/>
</dbReference>
<dbReference type="STRING" id="1416779.SAMN05444409_3176"/>
<dbReference type="Gene3D" id="2.60.40.2810">
    <property type="match status" value="1"/>
</dbReference>
<name>A0A1N6J0K3_9FLAO</name>
<dbReference type="Gene3D" id="2.130.10.30">
    <property type="entry name" value="Regulator of chromosome condensation 1/beta-lactamase-inhibitor protein II"/>
    <property type="match status" value="1"/>
</dbReference>
<reference evidence="2" key="1">
    <citation type="submission" date="2016-11" db="EMBL/GenBank/DDBJ databases">
        <authorList>
            <person name="Varghese N."/>
            <person name="Submissions S."/>
        </authorList>
    </citation>
    <scope>NUCLEOTIDE SEQUENCE [LARGE SCALE GENOMIC DNA]</scope>
    <source>
        <strain evidence="2">DSM 27623</strain>
    </source>
</reference>
<gene>
    <name evidence="1" type="ORF">SAMN05444409_3176</name>
</gene>
<dbReference type="Proteomes" id="UP000185207">
    <property type="component" value="Unassembled WGS sequence"/>
</dbReference>
<organism evidence="1 2">
    <name type="scientific">Epilithonimonas zeae</name>
    <dbReference type="NCBI Taxonomy" id="1416779"/>
    <lineage>
        <taxon>Bacteria</taxon>
        <taxon>Pseudomonadati</taxon>
        <taxon>Bacteroidota</taxon>
        <taxon>Flavobacteriia</taxon>
        <taxon>Flavobacteriales</taxon>
        <taxon>Weeksellaceae</taxon>
        <taxon>Chryseobacterium group</taxon>
        <taxon>Epilithonimonas</taxon>
    </lineage>
</organism>
<dbReference type="InterPro" id="IPR013783">
    <property type="entry name" value="Ig-like_fold"/>
</dbReference>
<dbReference type="Pfam" id="PF17963">
    <property type="entry name" value="Big_9"/>
    <property type="match status" value="2"/>
</dbReference>
<dbReference type="Gene3D" id="2.60.40.2700">
    <property type="match status" value="1"/>
</dbReference>
<keyword evidence="2" id="KW-1185">Reference proteome</keyword>
<protein>
    <recommendedName>
        <fullName evidence="3">Tandem-95 repeat protein</fullName>
    </recommendedName>
</protein>
<dbReference type="EMBL" id="FSRK01000002">
    <property type="protein sequence ID" value="SIO37646.1"/>
    <property type="molecule type" value="Genomic_DNA"/>
</dbReference>
<evidence type="ECO:0000313" key="2">
    <source>
        <dbReference type="Proteomes" id="UP000185207"/>
    </source>
</evidence>
<sequence length="2257" mass="235531">MMTNNNTMMIKHLKSTNKGLENLFFLALDLFRWFHRKDRDIPKLKLLLFSTLLFAGMPIFKAQCNTVCNSNYGLNSNNDAATIEYDNIISASVTNAIREADGTFKIWGYGTAANGSSNLLSPTVINSTNYPGLQGTVLKVALGGTSGPNNQSVLLTTEGLYAWGTPGNFIPSAIQPNAAFGRVNTSGSTYGLPPGVQPQQVKSLMGTQSSLALLTCSGEAWVLTKNAASAGTGLTTANNNWNRVTTSAPGNPTLDNVVVLRGSGNSLMALCADGTLWTWGTGAYLGNGSASANQTRAVQMTLPNPSGTIKMIGMASTGSYYVLYTDGNLYSMGNNSSKELGDWTATNRLNWIQPRYTSASGPVMNNIKWISPTEHQDSDPSINVLTTTGQIFNWGQNYQSKLRSGGGTTSTIDPGSPTTDRMLAVESGGAQTIVIKSCTQNFGFAGNQYYGNAGDGSATINATRAPYYYTTAPVDVCGANALASAGTPVFDTGLPTNRCQGAGTVTYTATVTSSGGTVSYSLTPAAAGTINSATGAVTYNASWSGTATITATANGGCGTPGTATFTVTVAPTPAAPVFNSALSAQRCTSAGTITYTATSANADSMAYSITNTGTGTQPTINPTTGEVTYAANWSGTSTITATASGCSTTASSTFTVSTAVIQAVADAATGPSATPLAINILANDLCSPDSSTLTIATQPANGSVQIGTGGIVTYLPNGDFSGTDTFVYRVCTGPSGACSQATVTVTIEPNLTDVCSTAGLPKTFYLPFPENAELKKALMSAGSDAISNSTANARRIIGIRANYSNTLIYYDHWEDGYEPNSGTRTQTTTEIWGDGNTSNGVAPGYPTDILPEGAIITLDNNNPYRTGDGRTSTETTIQYDGRDKIYSTKLLTLTKVTGSDATFSVQNTKGNVIDTNKFGRLFVVPFGENISSLLNPNIATTVFDYTSLFVRASENGTIVQLDYNGDGVVDVTSPTLAEGMVWFYEGTAGPPPGNKTRDTNKSNDIKSGAVITSNKPVGVDLVFGGIDNYGTRNIPLLPGNFYGSTYYSPVYTTLATAPVYAVFTNSLNEDITVNWKNGLGGNGSIIIPAKGYTSLEMNQATAYKFESANGKSYTAVTIVDADANGLAYDWAFNMIPGEQLTNFTTTAWAPGMASAGAANPVWITPTKSTTVYVKYTGSVISTAPGSTSPCGLKYDVAYTLSELQAQKVFTSTGNGGMSFFTCDGTPISAVYGQDSSVAAVSGATTLDAGFTLDPQCVDFVIFANDDQSQTYPNIPVTIDILNNDVGRVSPTTVTIVSQPTNGTVVVNPDGTVTYTPNPGFSGTDTFNYQVCNSDRSLCSTAVVTVNVGCLDAEMKHILTGKIFDDVNRNGANDNGEGGIAHTVNLYLDANGNGVLDTSENTPVESVTTNNTGAYVFDRATPVPTTQASHDFATASYSAGTGWSTNWIEEGEATAATTGNIQIVSGELRITGNTAVAVRRSVSAPTTNALLSFDYRTANLDGLPYKTLLVEVAPSATGPWTTLGYLYSTTGYTNGKKVYNIPASVVNIGTTIRFRTTGAGNHFFYIDNVAIQSIPTVNYIVQLAEPLPANSYQTLPVSPQKGYAVAFSGYKTSCSNNFGLAICSAAGTTPAVNPSVTANCSSGTVNLNTQAHTGTVPSGSTLLWYTDPTHTTAVADPTSVGAGTYYAFYYSSGGNCYSAPSQPVNVTIDTTTITAQPDSTPQTICVNGTATQLSVTANNAISYQWYYSNAATGGSVTTVTGATSFTYTPPTVAAFATRYYFVIVTGTCGSVTSSPRTPVTVNAYPTSVSISPTTQTVTINSTPTNLTATATGATTYQWYSNTTNSNTGGALIAGATSSTYTPPTNALGTIYYYYVASSGSGCGTASAAVQVNVTAACTVGSIAPAVSSPLFTSCPSGVANLNDAHTGTIPANASLVWFRDTAHTDPVSNPTAVGAGVYYAFYYSTAGNCYSPASSEVNVIAAVCSTCTAPADPQPRDLSLVFDVNAAPSGSVIQWHTSATPSSTSLLSSTTISVSSTPTEYWVYYYNTSTNCYSPGSKLITVTNICCNIPTVNLNTTQYVAPPDGSTLVWYSTRNHLNGTLVNNSAAVGEGVYWPYFFNASTNTYTMAGAPVLVAIDDLCACYKPGATTGGTVLDTKVGISALGRAGATDADNWPMTRKGGHIALESKTKAFVPNRVAFSDADNDPFTPDVPVGIAAANFVEGMMVYDTTNKCMKLYTTMDNGFSYAWYCISTPTCPD</sequence>
<dbReference type="SUPFAM" id="SSF117074">
    <property type="entry name" value="Hypothetical protein PA1324"/>
    <property type="match status" value="1"/>
</dbReference>
<dbReference type="Gene3D" id="2.60.40.10">
    <property type="entry name" value="Immunoglobulins"/>
    <property type="match status" value="1"/>
</dbReference>
<proteinExistence type="predicted"/>
<evidence type="ECO:0008006" key="3">
    <source>
        <dbReference type="Google" id="ProtNLM"/>
    </source>
</evidence>
<dbReference type="Gene3D" id="2.60.40.3440">
    <property type="match status" value="1"/>
</dbReference>